<reference evidence="4" key="3">
    <citation type="submission" date="2025-09" db="UniProtKB">
        <authorList>
            <consortium name="Ensembl"/>
        </authorList>
    </citation>
    <scope>IDENTIFICATION</scope>
</reference>
<reference evidence="4" key="2">
    <citation type="submission" date="2025-08" db="UniProtKB">
        <authorList>
            <consortium name="Ensembl"/>
        </authorList>
    </citation>
    <scope>IDENTIFICATION</scope>
</reference>
<dbReference type="GO" id="GO:0002376">
    <property type="term" value="P:immune system process"/>
    <property type="evidence" value="ECO:0007669"/>
    <property type="project" value="UniProtKB-KW"/>
</dbReference>
<dbReference type="GO" id="GO:0005886">
    <property type="term" value="C:plasma membrane"/>
    <property type="evidence" value="ECO:0007669"/>
    <property type="project" value="TreeGrafter"/>
</dbReference>
<keyword evidence="5" id="KW-1185">Reference proteome</keyword>
<dbReference type="Ensembl" id="ENSSAUT00010052545.1">
    <property type="protein sequence ID" value="ENSSAUP00010049946.1"/>
    <property type="gene ID" value="ENSSAUG00010020847.1"/>
</dbReference>
<dbReference type="InParanoid" id="A0A671XI70"/>
<dbReference type="PANTHER" id="PTHR23268:SF102">
    <property type="entry name" value="IMMUNOGLOBULIN V-SET DOMAIN-CONTAINING PROTEIN"/>
    <property type="match status" value="1"/>
</dbReference>
<keyword evidence="2" id="KW-0391">Immunity</keyword>
<proteinExistence type="predicted"/>
<dbReference type="Pfam" id="PF07686">
    <property type="entry name" value="V-set"/>
    <property type="match status" value="1"/>
</dbReference>
<evidence type="ECO:0000313" key="4">
    <source>
        <dbReference type="Ensembl" id="ENSSAUP00010049946.1"/>
    </source>
</evidence>
<dbReference type="Gene3D" id="2.60.40.10">
    <property type="entry name" value="Immunoglobulins"/>
    <property type="match status" value="1"/>
</dbReference>
<dbReference type="AlphaFoldDB" id="A0A671XI70"/>
<dbReference type="InterPro" id="IPR013783">
    <property type="entry name" value="Ig-like_fold"/>
</dbReference>
<dbReference type="PANTHER" id="PTHR23268">
    <property type="entry name" value="T-CELL RECEPTOR BETA CHAIN"/>
    <property type="match status" value="1"/>
</dbReference>
<dbReference type="InterPro" id="IPR036179">
    <property type="entry name" value="Ig-like_dom_sf"/>
</dbReference>
<feature type="domain" description="Immunoglobulin V-set" evidence="3">
    <location>
        <begin position="39"/>
        <end position="116"/>
    </location>
</feature>
<evidence type="ECO:0000313" key="5">
    <source>
        <dbReference type="Proteomes" id="UP000472265"/>
    </source>
</evidence>
<dbReference type="GeneTree" id="ENSGT00940000177241"/>
<evidence type="ECO:0000259" key="3">
    <source>
        <dbReference type="SMART" id="SM00406"/>
    </source>
</evidence>
<protein>
    <recommendedName>
        <fullName evidence="3">Immunoglobulin V-set domain-containing protein</fullName>
    </recommendedName>
</protein>
<evidence type="ECO:0000256" key="2">
    <source>
        <dbReference type="ARBA" id="ARBA00022859"/>
    </source>
</evidence>
<organism evidence="4 5">
    <name type="scientific">Sparus aurata</name>
    <name type="common">Gilthead sea bream</name>
    <dbReference type="NCBI Taxonomy" id="8175"/>
    <lineage>
        <taxon>Eukaryota</taxon>
        <taxon>Metazoa</taxon>
        <taxon>Chordata</taxon>
        <taxon>Craniata</taxon>
        <taxon>Vertebrata</taxon>
        <taxon>Euteleostomi</taxon>
        <taxon>Actinopterygii</taxon>
        <taxon>Neopterygii</taxon>
        <taxon>Teleostei</taxon>
        <taxon>Neoteleostei</taxon>
        <taxon>Acanthomorphata</taxon>
        <taxon>Eupercaria</taxon>
        <taxon>Spariformes</taxon>
        <taxon>Sparidae</taxon>
        <taxon>Sparus</taxon>
    </lineage>
</organism>
<dbReference type="SMART" id="SM00406">
    <property type="entry name" value="IGv"/>
    <property type="match status" value="1"/>
</dbReference>
<dbReference type="InterPro" id="IPR050413">
    <property type="entry name" value="TCR_beta_variable"/>
</dbReference>
<dbReference type="OMA" id="LICCPID"/>
<accession>A0A671XI70</accession>
<keyword evidence="1" id="KW-0732">Signal</keyword>
<evidence type="ECO:0000256" key="1">
    <source>
        <dbReference type="ARBA" id="ARBA00022729"/>
    </source>
</evidence>
<dbReference type="GO" id="GO:0007166">
    <property type="term" value="P:cell surface receptor signaling pathway"/>
    <property type="evidence" value="ECO:0007669"/>
    <property type="project" value="TreeGrafter"/>
</dbReference>
<dbReference type="Proteomes" id="UP000472265">
    <property type="component" value="Chromosome 16"/>
</dbReference>
<name>A0A671XI70_SPAAU</name>
<dbReference type="SUPFAM" id="SSF48726">
    <property type="entry name" value="Immunoglobulin"/>
    <property type="match status" value="1"/>
</dbReference>
<reference evidence="4" key="1">
    <citation type="submission" date="2021-04" db="EMBL/GenBank/DDBJ databases">
        <authorList>
            <consortium name="Wellcome Sanger Institute Data Sharing"/>
        </authorList>
    </citation>
    <scope>NUCLEOTIDE SEQUENCE [LARGE SCALE GENOMIC DNA]</scope>
</reference>
<dbReference type="InterPro" id="IPR013106">
    <property type="entry name" value="Ig_V-set"/>
</dbReference>
<sequence length="127" mass="14510">ILVIQYFFETFHLICCPIDRATCVAFQPSHPKIVPEKTRVDVQCSHNDSSLDGMLWYQQTESGLINFIGYNYFGSVPVTMEQFEDRFEITRADIRTGALIIQSVSVSDSAVYFCAAMRECVIIINQR</sequence>